<keyword evidence="9" id="KW-1185">Reference proteome</keyword>
<protein>
    <recommendedName>
        <fullName evidence="7">DNA mismatch repair proteins mutS family domain-containing protein</fullName>
    </recommendedName>
</protein>
<feature type="compositionally biased region" description="Low complexity" evidence="6">
    <location>
        <begin position="211"/>
        <end position="227"/>
    </location>
</feature>
<proteinExistence type="inferred from homology"/>
<name>A0ABQ7QTX0_PLUXY</name>
<dbReference type="Gene3D" id="1.10.1420.10">
    <property type="match status" value="2"/>
</dbReference>
<evidence type="ECO:0000256" key="2">
    <source>
        <dbReference type="ARBA" id="ARBA00022741"/>
    </source>
</evidence>
<dbReference type="Pfam" id="PF05188">
    <property type="entry name" value="MutS_II"/>
    <property type="match status" value="1"/>
</dbReference>
<evidence type="ECO:0000256" key="5">
    <source>
        <dbReference type="ARBA" id="ARBA00023254"/>
    </source>
</evidence>
<dbReference type="Gene3D" id="3.40.50.300">
    <property type="entry name" value="P-loop containing nucleotide triphosphate hydrolases"/>
    <property type="match status" value="1"/>
</dbReference>
<dbReference type="SUPFAM" id="SSF53150">
    <property type="entry name" value="DNA repair protein MutS, domain II"/>
    <property type="match status" value="1"/>
</dbReference>
<keyword evidence="3" id="KW-0067">ATP-binding</keyword>
<reference evidence="8 9" key="1">
    <citation type="submission" date="2021-06" db="EMBL/GenBank/DDBJ databases">
        <title>A haploid diamondback moth (Plutella xylostella L.) genome assembly resolves 31 chromosomes and identifies a diamide resistance mutation.</title>
        <authorList>
            <person name="Ward C.M."/>
            <person name="Perry K.D."/>
            <person name="Baker G."/>
            <person name="Powis K."/>
            <person name="Heckel D.G."/>
            <person name="Baxter S.W."/>
        </authorList>
    </citation>
    <scope>NUCLEOTIDE SEQUENCE [LARGE SCALE GENOMIC DNA]</scope>
    <source>
        <strain evidence="8 9">LV</strain>
        <tissue evidence="8">Single pupa</tissue>
    </source>
</reference>
<dbReference type="InterPro" id="IPR027417">
    <property type="entry name" value="P-loop_NTPase"/>
</dbReference>
<dbReference type="SUPFAM" id="SSF52540">
    <property type="entry name" value="P-loop containing nucleoside triphosphate hydrolases"/>
    <property type="match status" value="1"/>
</dbReference>
<feature type="compositionally biased region" description="Polar residues" evidence="6">
    <location>
        <begin position="1022"/>
        <end position="1056"/>
    </location>
</feature>
<dbReference type="SMART" id="SM00534">
    <property type="entry name" value="MUTSac"/>
    <property type="match status" value="1"/>
</dbReference>
<dbReference type="PROSITE" id="PS00486">
    <property type="entry name" value="DNA_MISMATCH_REPAIR_2"/>
    <property type="match status" value="1"/>
</dbReference>
<evidence type="ECO:0000256" key="6">
    <source>
        <dbReference type="SAM" id="MobiDB-lite"/>
    </source>
</evidence>
<gene>
    <name evidence="8" type="ORF">JYU34_005666</name>
</gene>
<evidence type="ECO:0000259" key="7">
    <source>
        <dbReference type="PROSITE" id="PS00486"/>
    </source>
</evidence>
<dbReference type="InterPro" id="IPR045076">
    <property type="entry name" value="MutS"/>
</dbReference>
<dbReference type="Pfam" id="PF00488">
    <property type="entry name" value="MutS_V"/>
    <property type="match status" value="1"/>
</dbReference>
<feature type="region of interest" description="Disordered" evidence="6">
    <location>
        <begin position="180"/>
        <end position="227"/>
    </location>
</feature>
<dbReference type="InterPro" id="IPR000432">
    <property type="entry name" value="DNA_mismatch_repair_MutS_C"/>
</dbReference>
<dbReference type="InterPro" id="IPR036678">
    <property type="entry name" value="MutS_con_dom_sf"/>
</dbReference>
<dbReference type="Pfam" id="PF05192">
    <property type="entry name" value="MutS_III"/>
    <property type="match status" value="1"/>
</dbReference>
<feature type="region of interest" description="Disordered" evidence="6">
    <location>
        <begin position="77"/>
        <end position="100"/>
    </location>
</feature>
<dbReference type="InterPro" id="IPR007696">
    <property type="entry name" value="DNA_mismatch_repair_MutS_core"/>
</dbReference>
<evidence type="ECO:0000313" key="8">
    <source>
        <dbReference type="EMBL" id="KAG7308459.1"/>
    </source>
</evidence>
<dbReference type="PANTHER" id="PTHR11361:SF21">
    <property type="entry name" value="MUTS PROTEIN HOMOLOG 4"/>
    <property type="match status" value="1"/>
</dbReference>
<feature type="region of interest" description="Disordered" evidence="6">
    <location>
        <begin position="1021"/>
        <end position="1056"/>
    </location>
</feature>
<evidence type="ECO:0000256" key="3">
    <source>
        <dbReference type="ARBA" id="ARBA00022840"/>
    </source>
</evidence>
<dbReference type="Gene3D" id="3.30.420.110">
    <property type="entry name" value="MutS, connector domain"/>
    <property type="match status" value="1"/>
</dbReference>
<dbReference type="SMART" id="SM00533">
    <property type="entry name" value="MUTSd"/>
    <property type="match status" value="1"/>
</dbReference>
<organism evidence="8 9">
    <name type="scientific">Plutella xylostella</name>
    <name type="common">Diamondback moth</name>
    <name type="synonym">Plutella maculipennis</name>
    <dbReference type="NCBI Taxonomy" id="51655"/>
    <lineage>
        <taxon>Eukaryota</taxon>
        <taxon>Metazoa</taxon>
        <taxon>Ecdysozoa</taxon>
        <taxon>Arthropoda</taxon>
        <taxon>Hexapoda</taxon>
        <taxon>Insecta</taxon>
        <taxon>Pterygota</taxon>
        <taxon>Neoptera</taxon>
        <taxon>Endopterygota</taxon>
        <taxon>Lepidoptera</taxon>
        <taxon>Glossata</taxon>
        <taxon>Ditrysia</taxon>
        <taxon>Yponomeutoidea</taxon>
        <taxon>Plutellidae</taxon>
        <taxon>Plutella</taxon>
    </lineage>
</organism>
<comment type="caution">
    <text evidence="8">The sequence shown here is derived from an EMBL/GenBank/DDBJ whole genome shotgun (WGS) entry which is preliminary data.</text>
</comment>
<dbReference type="SUPFAM" id="SSF48334">
    <property type="entry name" value="DNA repair protein MutS, domain III"/>
    <property type="match status" value="1"/>
</dbReference>
<evidence type="ECO:0000256" key="1">
    <source>
        <dbReference type="ARBA" id="ARBA00006271"/>
    </source>
</evidence>
<evidence type="ECO:0000256" key="4">
    <source>
        <dbReference type="ARBA" id="ARBA00023125"/>
    </source>
</evidence>
<dbReference type="InterPro" id="IPR036187">
    <property type="entry name" value="DNA_mismatch_repair_MutS_sf"/>
</dbReference>
<feature type="compositionally biased region" description="Low complexity" evidence="6">
    <location>
        <begin position="18"/>
        <end position="29"/>
    </location>
</feature>
<feature type="region of interest" description="Disordered" evidence="6">
    <location>
        <begin position="1196"/>
        <end position="1226"/>
    </location>
</feature>
<dbReference type="EMBL" id="JAHIBW010000008">
    <property type="protein sequence ID" value="KAG7308459.1"/>
    <property type="molecule type" value="Genomic_DNA"/>
</dbReference>
<feature type="domain" description="DNA mismatch repair proteins mutS family" evidence="7">
    <location>
        <begin position="837"/>
        <end position="853"/>
    </location>
</feature>
<dbReference type="InterPro" id="IPR007860">
    <property type="entry name" value="DNA_mmatch_repair_MutS_con_dom"/>
</dbReference>
<feature type="region of interest" description="Disordered" evidence="6">
    <location>
        <begin position="1"/>
        <end position="51"/>
    </location>
</feature>
<dbReference type="Proteomes" id="UP000823941">
    <property type="component" value="Chromosome 8"/>
</dbReference>
<accession>A0ABQ7QTX0</accession>
<comment type="similarity">
    <text evidence="1">Belongs to the DNA mismatch repair MutS family.</text>
</comment>
<keyword evidence="4" id="KW-0238">DNA-binding</keyword>
<evidence type="ECO:0000313" key="9">
    <source>
        <dbReference type="Proteomes" id="UP000823941"/>
    </source>
</evidence>
<keyword evidence="5" id="KW-0469">Meiosis</keyword>
<dbReference type="PANTHER" id="PTHR11361">
    <property type="entry name" value="DNA MISMATCH REPAIR PROTEIN MUTS FAMILY MEMBER"/>
    <property type="match status" value="1"/>
</dbReference>
<sequence length="1353" mass="149366">MGPPLGPPRSLKRKITQTSTSSAKPPSAARVLASDSAAESGRDFTTPRNRPSAFRYISSSSRGGYLLGLMVGSAKPPSAPRVLASDSAAESGRDFTTPRNRPSAFRYISSSSRGGYLLGLMVGSAKPPSAPRVLASDSAAESGRDFTTPRNRPSAFRYISSSSRGGYLLGLMVGSAKPPSAPRVLASDSAAESGRDFTTPRNRPSAFRYISSSSRGGYSGTRSARSTGTSVAEPSVILAISEGRGQARGEIGLAAVDLRRPHLVLCQFSDTRLYLHTLTKIHYFNPVEIIVPHTFCSAGASQLCRVLREQLPARRVTAVQRRHFNDAAGRQQIQTLCAPQYSAVYLQVLHKFYAVTAAAAVLKYVEYIQCVVFARESLKIEYHSSENTMIIDVGSSIELEVCSSLSPSAGATSCLLGVLGPTYTVAGVRALRASLLQPSCNKDEVEARLDAVQDLMENDDGLMAGIQDVIKKLSDVDKILLLCMDSASESLEAVGEAQLNQVLLLKTTMELVPALASALGSAVSGKLRTMRLEFENPNYQDIADRIRTIIQDDAHLEKGAMGSLQRCFAVKPEINGLLDVARRTYSELIEDIQKIVEQLSETYDLPIRLNQNVLKGFHIVLPIAPRNRRNFRVEDLPDIFIQVSNSGASVSMSTEELVVLDQQAKEALNEIQKMSNIVISGLIKDLRPHMSSLYKLCENVAELDILIALAHASIAGSYIRPEFSNYMDVRNSVHPLLDYNSQTMPVPNDIYASPEQNFTIITGPNMGGKSIYIKQIAVIQIMAQIGCFIPATKGVLRLCDRIFSRIGFNDSVELNASTYVLEMKEIQHILKGLTKNSLVIIDELCRGTCTEEGTSMAWAICEELLASDAFTFFTTHFMYLTRLQDLYFNVVNLHTSVTEENVTDTQNTQTAATQGQKRLVYKHKIEPGTTAIECYGLALASKTNLPEETVKLAEELAALIIQRKKPQEIKAPEKKVEKLLYELNVEICKETRKHENPELVTKQLLQKFKQDHPEVIEKLNMGRNSISDTSGKSSNTNRRGMESSNQIVSSRDTFLENTNNRRKPLSILYSNSDLENDIVNPNVAKKTTPLVYSTTDVDDMDKIPNINAKPIHAIAQKPPRVVYSTTDETDNHSTNENPNYTSVRSSNELLNTIIRDLDNFDNVETPQRNSQMGNENADAEDIINTTQMSQNVSSLNSQRVNSPNRNHVTNTESHAQMSQNVSRLSSQSLPSVNNVIRKDFHRNLDCEAPEMDSLTYLEQSNARQTAMEEEINNISHAIEIHSMEVDDLDIAEALTQVLETDETLISQFSAVGTSSSSVDEELMRETIKEMNDELVNVSFLENVILTPPMEFRD</sequence>
<feature type="region of interest" description="Disordered" evidence="6">
    <location>
        <begin position="128"/>
        <end position="151"/>
    </location>
</feature>
<keyword evidence="2" id="KW-0547">Nucleotide-binding</keyword>